<evidence type="ECO:0000256" key="1">
    <source>
        <dbReference type="SAM" id="MobiDB-lite"/>
    </source>
</evidence>
<keyword evidence="4" id="KW-1185">Reference proteome</keyword>
<feature type="region of interest" description="Disordered" evidence="1">
    <location>
        <begin position="354"/>
        <end position="379"/>
    </location>
</feature>
<dbReference type="InterPro" id="IPR032071">
    <property type="entry name" value="DUF4806"/>
</dbReference>
<sequence>MVTSRRGQMLMLWKDYTYYKRSKTRKGWRWDCSTHCSSKGCRAERKTRTSRDTGENRDPLLLTNVRRRERGSVDELSSESPPFVTIESVTGSEDQEPVDVTVESASNLKSFVSKVLQNQKLMIGNQQRIIRKINEFTSKFKEVESHSYLVNPVEYEFLNDAHNHPIDSLEALETFEANLRDPETKMLLLKKYSLVCKSGRGGNCAFILVDLLFCRKFLTKCSWTGVSRGDDGMKIPFQTFKNTINFFFEIVNTCDNTFTLVDCHDFIKKILKNSTQRSESKLIRRSTYRNKRSAHKPSQESITDYTNSELVEMLTAAQDNEECNESQNFTTARSKQKQIAEPKAHYGQEELDATRGRNSRNINGQNKVTENSAIFSDLK</sequence>
<dbReference type="AlphaFoldDB" id="A0A4C1WN37"/>
<reference evidence="3 4" key="1">
    <citation type="journal article" date="2019" name="Commun. Biol.">
        <title>The bagworm genome reveals a unique fibroin gene that provides high tensile strength.</title>
        <authorList>
            <person name="Kono N."/>
            <person name="Nakamura H."/>
            <person name="Ohtoshi R."/>
            <person name="Tomita M."/>
            <person name="Numata K."/>
            <person name="Arakawa K."/>
        </authorList>
    </citation>
    <scope>NUCLEOTIDE SEQUENCE [LARGE SCALE GENOMIC DNA]</scope>
</reference>
<feature type="domain" description="DUF4806" evidence="2">
    <location>
        <begin position="163"/>
        <end position="249"/>
    </location>
</feature>
<name>A0A4C1WN37_EUMVA</name>
<protein>
    <recommendedName>
        <fullName evidence="2">DUF4806 domain-containing protein</fullName>
    </recommendedName>
</protein>
<evidence type="ECO:0000313" key="3">
    <source>
        <dbReference type="EMBL" id="GBP52270.1"/>
    </source>
</evidence>
<evidence type="ECO:0000313" key="4">
    <source>
        <dbReference type="Proteomes" id="UP000299102"/>
    </source>
</evidence>
<dbReference type="EMBL" id="BGZK01000599">
    <property type="protein sequence ID" value="GBP52270.1"/>
    <property type="molecule type" value="Genomic_DNA"/>
</dbReference>
<accession>A0A4C1WN37</accession>
<comment type="caution">
    <text evidence="3">The sequence shown here is derived from an EMBL/GenBank/DDBJ whole genome shotgun (WGS) entry which is preliminary data.</text>
</comment>
<dbReference type="Proteomes" id="UP000299102">
    <property type="component" value="Unassembled WGS sequence"/>
</dbReference>
<proteinExistence type="predicted"/>
<dbReference type="Gene3D" id="2.20.25.240">
    <property type="match status" value="1"/>
</dbReference>
<organism evidence="3 4">
    <name type="scientific">Eumeta variegata</name>
    <name type="common">Bagworm moth</name>
    <name type="synonym">Eumeta japonica</name>
    <dbReference type="NCBI Taxonomy" id="151549"/>
    <lineage>
        <taxon>Eukaryota</taxon>
        <taxon>Metazoa</taxon>
        <taxon>Ecdysozoa</taxon>
        <taxon>Arthropoda</taxon>
        <taxon>Hexapoda</taxon>
        <taxon>Insecta</taxon>
        <taxon>Pterygota</taxon>
        <taxon>Neoptera</taxon>
        <taxon>Endopterygota</taxon>
        <taxon>Lepidoptera</taxon>
        <taxon>Glossata</taxon>
        <taxon>Ditrysia</taxon>
        <taxon>Tineoidea</taxon>
        <taxon>Psychidae</taxon>
        <taxon>Oiketicinae</taxon>
        <taxon>Eumeta</taxon>
    </lineage>
</organism>
<gene>
    <name evidence="3" type="ORF">EVAR_9182_1</name>
</gene>
<evidence type="ECO:0000259" key="2">
    <source>
        <dbReference type="Pfam" id="PF16064"/>
    </source>
</evidence>
<dbReference type="OrthoDB" id="7736237at2759"/>
<feature type="compositionally biased region" description="Polar residues" evidence="1">
    <location>
        <begin position="359"/>
        <end position="379"/>
    </location>
</feature>
<dbReference type="Pfam" id="PF16064">
    <property type="entry name" value="DUF4806"/>
    <property type="match status" value="1"/>
</dbReference>